<reference evidence="14 15" key="1">
    <citation type="submission" date="2013-11" db="EMBL/GenBank/DDBJ databases">
        <title>Complete genome sequence of Clostridum sp. M2/40.</title>
        <authorList>
            <person name="Wibberg D."/>
            <person name="Puehler A."/>
            <person name="Schlueter A."/>
        </authorList>
    </citation>
    <scope>NUCLEOTIDE SEQUENCE [LARGE SCALE GENOMIC DNA]</scope>
    <source>
        <strain evidence="15">M2/40</strain>
    </source>
</reference>
<sequence>MKKLDLTKGNVTKVILSLAIPIMGSSLLQFSYNLVDMLCVGSLGSNAVASIGSSSFFIGLGYSINALVVIGTGIKVAHAIGSKNDLDIKKYINSGILVNLIISLIYCSILVFGGKFLIGFLKLNNSEVEVKAYWYLAINGPNMVFIFFNTLYTRILNSYGNNKSALKINAIGIVINIILNPIFIYGLKLGVIGSAIATLISNIILFLIFRYRGKHIFRYDFNISIDLGKIKEIIVLGFPMAFQRVLFTLVNIVLARIIAIFGSDAIAAQKIGLQIESITFMIIGGLNGAVSSFSGQNFGAKKLERVLQGYKSSIKIAVIYSIITTTVFIFFPEFLSKIFIRDSNTIKLSSEYLRIIAISQVFSAVEMVSNGLFTGVGEPKIPAYISIIFTTLRIPMALLFVNFIGVSGIWLSISLSSVFKGIAAYVLYIIKFNIG</sequence>
<dbReference type="PATRIC" id="fig|1216932.3.peg.3201"/>
<evidence type="ECO:0000313" key="14">
    <source>
        <dbReference type="EMBL" id="CDM70344.1"/>
    </source>
</evidence>
<dbReference type="PANTHER" id="PTHR43298:SF2">
    <property type="entry name" value="FMN_FAD EXPORTER YEEO-RELATED"/>
    <property type="match status" value="1"/>
</dbReference>
<feature type="transmembrane region" description="Helical" evidence="13">
    <location>
        <begin position="191"/>
        <end position="212"/>
    </location>
</feature>
<evidence type="ECO:0000256" key="3">
    <source>
        <dbReference type="ARBA" id="ARBA00010199"/>
    </source>
</evidence>
<evidence type="ECO:0000256" key="11">
    <source>
        <dbReference type="ARBA" id="ARBA00023136"/>
    </source>
</evidence>
<keyword evidence="7" id="KW-1003">Cell membrane</keyword>
<dbReference type="eggNOG" id="COG0534">
    <property type="taxonomic scope" value="Bacteria"/>
</dbReference>
<keyword evidence="9 13" id="KW-1133">Transmembrane helix</keyword>
<evidence type="ECO:0000256" key="1">
    <source>
        <dbReference type="ARBA" id="ARBA00003408"/>
    </source>
</evidence>
<feature type="transmembrane region" description="Helical" evidence="13">
    <location>
        <begin position="314"/>
        <end position="332"/>
    </location>
</feature>
<organism evidence="14 15">
    <name type="scientific">Clostridium bornimense</name>
    <dbReference type="NCBI Taxonomy" id="1216932"/>
    <lineage>
        <taxon>Bacteria</taxon>
        <taxon>Bacillati</taxon>
        <taxon>Bacillota</taxon>
        <taxon>Clostridia</taxon>
        <taxon>Eubacteriales</taxon>
        <taxon>Clostridiaceae</taxon>
        <taxon>Clostridium</taxon>
    </lineage>
</organism>
<feature type="transmembrane region" description="Helical" evidence="13">
    <location>
        <begin position="164"/>
        <end position="185"/>
    </location>
</feature>
<keyword evidence="11 13" id="KW-0472">Membrane</keyword>
<evidence type="ECO:0000256" key="5">
    <source>
        <dbReference type="ARBA" id="ARBA00022448"/>
    </source>
</evidence>
<keyword evidence="10" id="KW-0406">Ion transport</keyword>
<evidence type="ECO:0000256" key="13">
    <source>
        <dbReference type="SAM" id="Phobius"/>
    </source>
</evidence>
<dbReference type="PIRSF" id="PIRSF006603">
    <property type="entry name" value="DinF"/>
    <property type="match status" value="1"/>
</dbReference>
<evidence type="ECO:0000256" key="7">
    <source>
        <dbReference type="ARBA" id="ARBA00022475"/>
    </source>
</evidence>
<evidence type="ECO:0000256" key="2">
    <source>
        <dbReference type="ARBA" id="ARBA00004651"/>
    </source>
</evidence>
<comment type="subcellular location">
    <subcellularLocation>
        <location evidence="2">Cell membrane</location>
        <topology evidence="2">Multi-pass membrane protein</topology>
    </subcellularLocation>
</comment>
<feature type="transmembrane region" description="Helical" evidence="13">
    <location>
        <begin position="47"/>
        <end position="70"/>
    </location>
</feature>
<dbReference type="InterPro" id="IPR002528">
    <property type="entry name" value="MATE_fam"/>
</dbReference>
<protein>
    <recommendedName>
        <fullName evidence="4">Probable multidrug resistance protein NorM</fullName>
    </recommendedName>
    <alternativeName>
        <fullName evidence="12">Multidrug-efflux transporter</fullName>
    </alternativeName>
</protein>
<evidence type="ECO:0000313" key="15">
    <source>
        <dbReference type="Proteomes" id="UP000019426"/>
    </source>
</evidence>
<feature type="transmembrane region" description="Helical" evidence="13">
    <location>
        <begin position="233"/>
        <end position="259"/>
    </location>
</feature>
<dbReference type="AlphaFoldDB" id="W6S355"/>
<comment type="similarity">
    <text evidence="3">Belongs to the multi antimicrobial extrusion (MATE) (TC 2.A.66.1) family.</text>
</comment>
<evidence type="ECO:0000256" key="8">
    <source>
        <dbReference type="ARBA" id="ARBA00022692"/>
    </source>
</evidence>
<evidence type="ECO:0000256" key="9">
    <source>
        <dbReference type="ARBA" id="ARBA00022989"/>
    </source>
</evidence>
<evidence type="ECO:0000256" key="12">
    <source>
        <dbReference type="ARBA" id="ARBA00031636"/>
    </source>
</evidence>
<dbReference type="GO" id="GO:0042910">
    <property type="term" value="F:xenobiotic transmembrane transporter activity"/>
    <property type="evidence" value="ECO:0007669"/>
    <property type="project" value="InterPro"/>
</dbReference>
<feature type="transmembrane region" description="Helical" evidence="13">
    <location>
        <begin position="132"/>
        <end position="152"/>
    </location>
</feature>
<dbReference type="CDD" id="cd13140">
    <property type="entry name" value="MATE_like_1"/>
    <property type="match status" value="1"/>
</dbReference>
<name>W6S355_9CLOT</name>
<evidence type="ECO:0000256" key="10">
    <source>
        <dbReference type="ARBA" id="ARBA00023065"/>
    </source>
</evidence>
<feature type="transmembrane region" description="Helical" evidence="13">
    <location>
        <begin position="91"/>
        <end position="112"/>
    </location>
</feature>
<dbReference type="InterPro" id="IPR048279">
    <property type="entry name" value="MdtK-like"/>
</dbReference>
<feature type="transmembrane region" description="Helical" evidence="13">
    <location>
        <begin position="12"/>
        <end position="35"/>
    </location>
</feature>
<gene>
    <name evidence="14" type="ORF">CM240_3227</name>
</gene>
<dbReference type="PANTHER" id="PTHR43298">
    <property type="entry name" value="MULTIDRUG RESISTANCE PROTEIN NORM-RELATED"/>
    <property type="match status" value="1"/>
</dbReference>
<evidence type="ECO:0000256" key="4">
    <source>
        <dbReference type="ARBA" id="ARBA00020268"/>
    </source>
</evidence>
<accession>W6S355</accession>
<dbReference type="NCBIfam" id="TIGR00797">
    <property type="entry name" value="matE"/>
    <property type="match status" value="1"/>
</dbReference>
<dbReference type="GO" id="GO:0015297">
    <property type="term" value="F:antiporter activity"/>
    <property type="evidence" value="ECO:0007669"/>
    <property type="project" value="UniProtKB-KW"/>
</dbReference>
<dbReference type="GO" id="GO:0006811">
    <property type="term" value="P:monoatomic ion transport"/>
    <property type="evidence" value="ECO:0007669"/>
    <property type="project" value="UniProtKB-KW"/>
</dbReference>
<keyword evidence="6" id="KW-0050">Antiport</keyword>
<evidence type="ECO:0000256" key="6">
    <source>
        <dbReference type="ARBA" id="ARBA00022449"/>
    </source>
</evidence>
<feature type="transmembrane region" description="Helical" evidence="13">
    <location>
        <begin position="409"/>
        <end position="430"/>
    </location>
</feature>
<dbReference type="InterPro" id="IPR050222">
    <property type="entry name" value="MATE_MdtK"/>
</dbReference>
<dbReference type="OrthoDB" id="9776324at2"/>
<comment type="function">
    <text evidence="1">Multidrug efflux pump.</text>
</comment>
<dbReference type="EMBL" id="HG917869">
    <property type="protein sequence ID" value="CDM70344.1"/>
    <property type="molecule type" value="Genomic_DNA"/>
</dbReference>
<keyword evidence="5" id="KW-0813">Transport</keyword>
<dbReference type="STRING" id="1216932.CM240_3227"/>
<dbReference type="RefSeq" id="WP_044040510.1">
    <property type="nucleotide sequence ID" value="NZ_HG917869.1"/>
</dbReference>
<dbReference type="GO" id="GO:0005886">
    <property type="term" value="C:plasma membrane"/>
    <property type="evidence" value="ECO:0007669"/>
    <property type="project" value="UniProtKB-SubCell"/>
</dbReference>
<dbReference type="HOGENOM" id="CLU_012893_5_0_9"/>
<dbReference type="KEGG" id="clt:CM240_3227"/>
<keyword evidence="15" id="KW-1185">Reference proteome</keyword>
<dbReference type="Pfam" id="PF01554">
    <property type="entry name" value="MatE"/>
    <property type="match status" value="2"/>
</dbReference>
<feature type="transmembrane region" description="Helical" evidence="13">
    <location>
        <begin position="381"/>
        <end position="403"/>
    </location>
</feature>
<proteinExistence type="inferred from homology"/>
<feature type="transmembrane region" description="Helical" evidence="13">
    <location>
        <begin position="271"/>
        <end position="293"/>
    </location>
</feature>
<keyword evidence="8 13" id="KW-0812">Transmembrane</keyword>
<dbReference type="Proteomes" id="UP000019426">
    <property type="component" value="Chromosome M2/40_rep2"/>
</dbReference>